<gene>
    <name evidence="1" type="ORF">AAH991_37175</name>
</gene>
<reference evidence="1 2" key="1">
    <citation type="submission" date="2024-05" db="EMBL/GenBank/DDBJ databases">
        <title>Microbispora sp.ZYX-F-249.</title>
        <authorList>
            <person name="Xie H."/>
        </authorList>
    </citation>
    <scope>NUCLEOTIDE SEQUENCE [LARGE SCALE GENOMIC DNA]</scope>
    <source>
        <strain evidence="1 2">ZYX-F-249</strain>
    </source>
</reference>
<dbReference type="EMBL" id="JBDJAW010000060">
    <property type="protein sequence ID" value="MEN3540795.1"/>
    <property type="molecule type" value="Genomic_DNA"/>
</dbReference>
<protein>
    <submittedName>
        <fullName evidence="1">Uncharacterized protein</fullName>
    </submittedName>
</protein>
<organism evidence="1 2">
    <name type="scientific">Microbispora maris</name>
    <dbReference type="NCBI Taxonomy" id="3144104"/>
    <lineage>
        <taxon>Bacteria</taxon>
        <taxon>Bacillati</taxon>
        <taxon>Actinomycetota</taxon>
        <taxon>Actinomycetes</taxon>
        <taxon>Streptosporangiales</taxon>
        <taxon>Streptosporangiaceae</taxon>
        <taxon>Microbispora</taxon>
    </lineage>
</organism>
<comment type="caution">
    <text evidence="1">The sequence shown here is derived from an EMBL/GenBank/DDBJ whole genome shotgun (WGS) entry which is preliminary data.</text>
</comment>
<accession>A0ABV0B4A9</accession>
<keyword evidence="2" id="KW-1185">Reference proteome</keyword>
<name>A0ABV0B4A9_9ACTN</name>
<evidence type="ECO:0000313" key="1">
    <source>
        <dbReference type="EMBL" id="MEN3540795.1"/>
    </source>
</evidence>
<dbReference type="Proteomes" id="UP001447516">
    <property type="component" value="Unassembled WGS sequence"/>
</dbReference>
<dbReference type="RefSeq" id="WP_346230641.1">
    <property type="nucleotide sequence ID" value="NZ_JBDJAW010000060.1"/>
</dbReference>
<evidence type="ECO:0000313" key="2">
    <source>
        <dbReference type="Proteomes" id="UP001447516"/>
    </source>
</evidence>
<sequence length="70" mass="8108">MRFDPRRAQLPRLAVEEQRRYGEAFRGLLEFEDAMRAAREMSESLVAAGFDGLFDGTLRLDHLTVPRRRG</sequence>
<proteinExistence type="predicted"/>